<name>A0A2N5J448_9BIFI</name>
<sequence length="228" mass="24565">MTQATETTGKLARPRLQIALDTTDMPSALRPLNQAISQVDVIECGTILIIAEGLKAVREIRALYPDKTILADVRIAEAGALIARNCFEAGANWVSVVAGASLTTVEQVVKVADEFGGEVQIELGEDYDADKARKWKELGAKHVIVHRSRDAEVAGTLKWGPNDVERIKELHDMGFTVTVTGGVNVKDIPFFKGAPVGVIISGRGIVKAEDPLAAATELKNTINEVWPE</sequence>
<dbReference type="InterPro" id="IPR001754">
    <property type="entry name" value="OMPdeCOase_dom"/>
</dbReference>
<dbReference type="SUPFAM" id="SSF51366">
    <property type="entry name" value="Ribulose-phoshate binding barrel"/>
    <property type="match status" value="1"/>
</dbReference>
<evidence type="ECO:0000256" key="1">
    <source>
        <dbReference type="ARBA" id="ARBA00023239"/>
    </source>
</evidence>
<keyword evidence="5" id="KW-1185">Reference proteome</keyword>
<dbReference type="FunFam" id="3.20.20.70:FF:000022">
    <property type="entry name" value="3-keto-L-gulonate-6-phosphate decarboxylase UlaD"/>
    <property type="match status" value="1"/>
</dbReference>
<evidence type="ECO:0000259" key="3">
    <source>
        <dbReference type="SMART" id="SM00934"/>
    </source>
</evidence>
<dbReference type="OrthoDB" id="7943715at2"/>
<dbReference type="PANTHER" id="PTHR35039:SF3">
    <property type="entry name" value="3-KETO-L-GULONATE-6-PHOSPHATE DECARBOXYLASE SGBH-RELATED"/>
    <property type="match status" value="1"/>
</dbReference>
<dbReference type="InterPro" id="IPR011060">
    <property type="entry name" value="RibuloseP-bd_barrel"/>
</dbReference>
<dbReference type="GO" id="GO:0004590">
    <property type="term" value="F:orotidine-5'-phosphate decarboxylase activity"/>
    <property type="evidence" value="ECO:0007669"/>
    <property type="project" value="InterPro"/>
</dbReference>
<accession>A0A2N5J448</accession>
<dbReference type="PANTHER" id="PTHR35039">
    <property type="entry name" value="3-KETO-L-GULONATE-6-PHOSPHATE DECARBOXYLASE SGBH-RELATED"/>
    <property type="match status" value="1"/>
</dbReference>
<dbReference type="Proteomes" id="UP000235034">
    <property type="component" value="Unassembled WGS sequence"/>
</dbReference>
<keyword evidence="1" id="KW-0456">Lyase</keyword>
<dbReference type="Pfam" id="PF00215">
    <property type="entry name" value="OMPdecase"/>
    <property type="match status" value="1"/>
</dbReference>
<evidence type="ECO:0000313" key="5">
    <source>
        <dbReference type="Proteomes" id="UP000235034"/>
    </source>
</evidence>
<proteinExistence type="predicted"/>
<dbReference type="SMART" id="SM00934">
    <property type="entry name" value="OMPdecase"/>
    <property type="match status" value="1"/>
</dbReference>
<protein>
    <submittedName>
        <fullName evidence="4">3-keto-L-gulonate-6-phosphate decarboxylase</fullName>
    </submittedName>
</protein>
<evidence type="ECO:0000256" key="2">
    <source>
        <dbReference type="ARBA" id="ARBA00023277"/>
    </source>
</evidence>
<dbReference type="EMBL" id="NMWT01000010">
    <property type="protein sequence ID" value="PLS28973.1"/>
    <property type="molecule type" value="Genomic_DNA"/>
</dbReference>
<dbReference type="GO" id="GO:0006207">
    <property type="term" value="P:'de novo' pyrimidine nucleobase biosynthetic process"/>
    <property type="evidence" value="ECO:0007669"/>
    <property type="project" value="InterPro"/>
</dbReference>
<dbReference type="NCBIfam" id="NF009832">
    <property type="entry name" value="PRK13306.1"/>
    <property type="match status" value="1"/>
</dbReference>
<dbReference type="InterPro" id="IPR041710">
    <property type="entry name" value="HPS/KGPDC"/>
</dbReference>
<dbReference type="CDD" id="cd04726">
    <property type="entry name" value="KGPDC_HPS"/>
    <property type="match status" value="1"/>
</dbReference>
<dbReference type="GO" id="GO:0019854">
    <property type="term" value="P:L-ascorbic acid catabolic process"/>
    <property type="evidence" value="ECO:0007669"/>
    <property type="project" value="TreeGrafter"/>
</dbReference>
<evidence type="ECO:0000313" key="4">
    <source>
        <dbReference type="EMBL" id="PLS28973.1"/>
    </source>
</evidence>
<dbReference type="InterPro" id="IPR013785">
    <property type="entry name" value="Aldolase_TIM"/>
</dbReference>
<organism evidence="4 5">
    <name type="scientific">Bifidobacterium parmae</name>
    <dbReference type="NCBI Taxonomy" id="361854"/>
    <lineage>
        <taxon>Bacteria</taxon>
        <taxon>Bacillati</taxon>
        <taxon>Actinomycetota</taxon>
        <taxon>Actinomycetes</taxon>
        <taxon>Bifidobacteriales</taxon>
        <taxon>Bifidobacteriaceae</taxon>
        <taxon>Bifidobacterium</taxon>
    </lineage>
</organism>
<dbReference type="GO" id="GO:0033982">
    <property type="term" value="F:3-dehydro-L-gulonate-6-phosphate decarboxylase activity"/>
    <property type="evidence" value="ECO:0007669"/>
    <property type="project" value="TreeGrafter"/>
</dbReference>
<reference evidence="4 5" key="1">
    <citation type="submission" date="2017-07" db="EMBL/GenBank/DDBJ databases">
        <title>Bifidobacterium novel species.</title>
        <authorList>
            <person name="Lugli G.A."/>
            <person name="Milani C."/>
            <person name="Duranti S."/>
            <person name="Mangifesta M."/>
        </authorList>
    </citation>
    <scope>NUCLEOTIDE SEQUENCE [LARGE SCALE GENOMIC DNA]</scope>
    <source>
        <strain evidence="4 5">77</strain>
    </source>
</reference>
<keyword evidence="2" id="KW-0119">Carbohydrate metabolism</keyword>
<dbReference type="RefSeq" id="WP_101622072.1">
    <property type="nucleotide sequence ID" value="NZ_NMWT01000010.1"/>
</dbReference>
<dbReference type="Gene3D" id="3.20.20.70">
    <property type="entry name" value="Aldolase class I"/>
    <property type="match status" value="1"/>
</dbReference>
<comment type="caution">
    <text evidence="4">The sequence shown here is derived from an EMBL/GenBank/DDBJ whole genome shotgun (WGS) entry which is preliminary data.</text>
</comment>
<dbReference type="AlphaFoldDB" id="A0A2N5J448"/>
<gene>
    <name evidence="4" type="ORF">Uis4E_0910</name>
</gene>
<feature type="domain" description="Orotidine 5'-phosphate decarboxylase" evidence="3">
    <location>
        <begin position="15"/>
        <end position="218"/>
    </location>
</feature>